<name>A0ABT5U9E4_9GAMM</name>
<dbReference type="RefSeq" id="WP_274689341.1">
    <property type="nucleotide sequence ID" value="NZ_JAPMOU010000016.1"/>
</dbReference>
<dbReference type="Proteomes" id="UP001528823">
    <property type="component" value="Unassembled WGS sequence"/>
</dbReference>
<protein>
    <submittedName>
        <fullName evidence="1">Uncharacterized protein</fullName>
    </submittedName>
</protein>
<keyword evidence="2" id="KW-1185">Reference proteome</keyword>
<proteinExistence type="predicted"/>
<accession>A0ABT5U9E4</accession>
<evidence type="ECO:0000313" key="2">
    <source>
        <dbReference type="Proteomes" id="UP001528823"/>
    </source>
</evidence>
<comment type="caution">
    <text evidence="1">The sequence shown here is derived from an EMBL/GenBank/DDBJ whole genome shotgun (WGS) entry which is preliminary data.</text>
</comment>
<dbReference type="EMBL" id="JAPMOU010000016">
    <property type="protein sequence ID" value="MDE1462993.1"/>
    <property type="molecule type" value="Genomic_DNA"/>
</dbReference>
<sequence length="872" mass="97701">MNSICRLDGCAANHLLNQDRRQEKHQVSNHSGQLRSRNLHLTVTEKQPYQHALRLLKRQFSEPTIKYVERQSSKNNEPKILHLATHSPRQTIDIVDPIVQSTPEPIFQWFNQQGYLSSDQTLYLLKKLHEQLGLLTQHGKTNLASSLVSIQELTDRIKSSPSAYLAQADVESLYQLLAGLCFALPAGELHELMELLSVQVRLQGLLATKDTLKSQLYQQLKKFEQPGASSQISLSLQLSAGAGLFGLNLVDSKLSLKLGLQLLTDDDSGMLEIHTGGVQLGIQAGSNKILKGLVTGSGEVGTVYSDGCLADFVNRYTDNLMGALLTAGASKSTSHLQGWKHDRSFLKIQKQALTNQHRLNNLLLKHGFVSEVKTHTAPPRVVSGKCKLVQGKLQAGLTLFQRIFQGHYQKSQLNMDILSRQPLLDSLKQESSRIYRYNHRFYTPSINRIAEIQQQRGNSISLPETIKQAIEELEAEFHQYSQLVQFCDYAKQHPKQINKNQLRQALQIKASFESGRGVKGRGEFTKAVTIAYAALHQLYKASASDQQQNKNLVDFSQFEVTLKRPLFHLAEKSLINKLTFAVRSILRRTYEGGTLQVSLPIENASMGLSIAHFNTKEHPNYYRKGQYLDITIELKGQLGLSELLTMITSERAAFSSLKDILQINDNQTEFSTSGIAEQLKEVLGNAGDIGLDGKNTLHFRLKQIKSVNKWVLQFVRLANHSGLTIKSPDINLPILPSINSSIGVSVKGSQTTIQKEWLGNNTLSYLLPIHNTLQGANQSDRWQQFTHQHEHALKKLFSNMAEENTAANSEMTALLAQINDQKLQAALKLALSHYAHNKTAVNFQELVSVFNRFLAAQLAVYKVESQKECWDA</sequence>
<reference evidence="1 2" key="1">
    <citation type="submission" date="2022-11" db="EMBL/GenBank/DDBJ databases">
        <title>Spartinivicinus poritis sp. nov., isolated from scleractinian coral Porites lutea.</title>
        <authorList>
            <person name="Zhang G."/>
            <person name="Cai L."/>
            <person name="Wei Q."/>
        </authorList>
    </citation>
    <scope>NUCLEOTIDE SEQUENCE [LARGE SCALE GENOMIC DNA]</scope>
    <source>
        <strain evidence="1 2">A2-2</strain>
    </source>
</reference>
<organism evidence="1 2">
    <name type="scientific">Spartinivicinus poritis</name>
    <dbReference type="NCBI Taxonomy" id="2994640"/>
    <lineage>
        <taxon>Bacteria</taxon>
        <taxon>Pseudomonadati</taxon>
        <taxon>Pseudomonadota</taxon>
        <taxon>Gammaproteobacteria</taxon>
        <taxon>Oceanospirillales</taxon>
        <taxon>Zooshikellaceae</taxon>
        <taxon>Spartinivicinus</taxon>
    </lineage>
</organism>
<gene>
    <name evidence="1" type="ORF">ORQ98_13550</name>
</gene>
<evidence type="ECO:0000313" key="1">
    <source>
        <dbReference type="EMBL" id="MDE1462993.1"/>
    </source>
</evidence>